<accession>A0ACB8SUE4</accession>
<reference evidence="1" key="2">
    <citation type="journal article" date="2022" name="New Phytol.">
        <title>Evolutionary transition to the ectomycorrhizal habit in the genomes of a hyperdiverse lineage of mushroom-forming fungi.</title>
        <authorList>
            <person name="Looney B."/>
            <person name="Miyauchi S."/>
            <person name="Morin E."/>
            <person name="Drula E."/>
            <person name="Courty P.E."/>
            <person name="Kohler A."/>
            <person name="Kuo A."/>
            <person name="LaButti K."/>
            <person name="Pangilinan J."/>
            <person name="Lipzen A."/>
            <person name="Riley R."/>
            <person name="Andreopoulos W."/>
            <person name="He G."/>
            <person name="Johnson J."/>
            <person name="Nolan M."/>
            <person name="Tritt A."/>
            <person name="Barry K.W."/>
            <person name="Grigoriev I.V."/>
            <person name="Nagy L.G."/>
            <person name="Hibbett D."/>
            <person name="Henrissat B."/>
            <person name="Matheny P.B."/>
            <person name="Labbe J."/>
            <person name="Martin F.M."/>
        </authorList>
    </citation>
    <scope>NUCLEOTIDE SEQUENCE</scope>
    <source>
        <strain evidence="1">HHB10654</strain>
    </source>
</reference>
<keyword evidence="2" id="KW-1185">Reference proteome</keyword>
<dbReference type="EMBL" id="MU277223">
    <property type="protein sequence ID" value="KAI0059787.1"/>
    <property type="molecule type" value="Genomic_DNA"/>
</dbReference>
<evidence type="ECO:0000313" key="2">
    <source>
        <dbReference type="Proteomes" id="UP000814140"/>
    </source>
</evidence>
<protein>
    <submittedName>
        <fullName evidence="1">Uncharacterized protein</fullName>
    </submittedName>
</protein>
<gene>
    <name evidence="1" type="ORF">BV25DRAFT_1918177</name>
</gene>
<proteinExistence type="predicted"/>
<organism evidence="1 2">
    <name type="scientific">Artomyces pyxidatus</name>
    <dbReference type="NCBI Taxonomy" id="48021"/>
    <lineage>
        <taxon>Eukaryota</taxon>
        <taxon>Fungi</taxon>
        <taxon>Dikarya</taxon>
        <taxon>Basidiomycota</taxon>
        <taxon>Agaricomycotina</taxon>
        <taxon>Agaricomycetes</taxon>
        <taxon>Russulales</taxon>
        <taxon>Auriscalpiaceae</taxon>
        <taxon>Artomyces</taxon>
    </lineage>
</organism>
<sequence>MLFRLLFACTFLLPLVLGSPVASPAAQIRTNSTVFASALAAVDTCTDISTCRTRYTIVWSSLATIFACVWTVIHRNVPAPDAGGSRLWRIVGKVWDAAKIVVVTFLVPEWVLAWAVRQFLAAREVGKKLEEARGEAEGRWTEKREKLKAVKPVLTEAAMVDDVSAAAISNEASPLLQAESDPQSPLSHARESVEKSKVSEELAFDGESTGK</sequence>
<name>A0ACB8SUE4_9AGAM</name>
<evidence type="ECO:0000313" key="1">
    <source>
        <dbReference type="EMBL" id="KAI0059787.1"/>
    </source>
</evidence>
<comment type="caution">
    <text evidence="1">The sequence shown here is derived from an EMBL/GenBank/DDBJ whole genome shotgun (WGS) entry which is preliminary data.</text>
</comment>
<dbReference type="Proteomes" id="UP000814140">
    <property type="component" value="Unassembled WGS sequence"/>
</dbReference>
<reference evidence="1" key="1">
    <citation type="submission" date="2021-03" db="EMBL/GenBank/DDBJ databases">
        <authorList>
            <consortium name="DOE Joint Genome Institute"/>
            <person name="Ahrendt S."/>
            <person name="Looney B.P."/>
            <person name="Miyauchi S."/>
            <person name="Morin E."/>
            <person name="Drula E."/>
            <person name="Courty P.E."/>
            <person name="Chicoki N."/>
            <person name="Fauchery L."/>
            <person name="Kohler A."/>
            <person name="Kuo A."/>
            <person name="Labutti K."/>
            <person name="Pangilinan J."/>
            <person name="Lipzen A."/>
            <person name="Riley R."/>
            <person name="Andreopoulos W."/>
            <person name="He G."/>
            <person name="Johnson J."/>
            <person name="Barry K.W."/>
            <person name="Grigoriev I.V."/>
            <person name="Nagy L."/>
            <person name="Hibbett D."/>
            <person name="Henrissat B."/>
            <person name="Matheny P.B."/>
            <person name="Labbe J."/>
            <person name="Martin F."/>
        </authorList>
    </citation>
    <scope>NUCLEOTIDE SEQUENCE</scope>
    <source>
        <strain evidence="1">HHB10654</strain>
    </source>
</reference>